<accession>A0A8S5RE96</accession>
<sequence length="80" mass="8770">MSNVKFKLNRQGVRELLRSEEMMAVCRSHADAARSRLGEGYEVTTYTGKNRVNASVFAATAEARRENAAHNSILKAVDGG</sequence>
<proteinExistence type="predicted"/>
<organism evidence="1">
    <name type="scientific">virus sp. ctJLD79</name>
    <dbReference type="NCBI Taxonomy" id="2827987"/>
    <lineage>
        <taxon>Viruses</taxon>
    </lineage>
</organism>
<evidence type="ECO:0000313" key="1">
    <source>
        <dbReference type="EMBL" id="DAE29687.1"/>
    </source>
</evidence>
<name>A0A8S5RE96_9VIRU</name>
<reference evidence="1" key="1">
    <citation type="journal article" date="2021" name="Proc. Natl. Acad. Sci. U.S.A.">
        <title>A Catalog of Tens of Thousands of Viruses from Human Metagenomes Reveals Hidden Associations with Chronic Diseases.</title>
        <authorList>
            <person name="Tisza M.J."/>
            <person name="Buck C.B."/>
        </authorList>
    </citation>
    <scope>NUCLEOTIDE SEQUENCE</scope>
    <source>
        <strain evidence="1">CtJLD79</strain>
    </source>
</reference>
<protein>
    <submittedName>
        <fullName evidence="1">Type I neck protein</fullName>
    </submittedName>
</protein>
<dbReference type="EMBL" id="BK059097">
    <property type="protein sequence ID" value="DAE29687.1"/>
    <property type="molecule type" value="Genomic_DNA"/>
</dbReference>